<dbReference type="Pfam" id="PF14602">
    <property type="entry name" value="Hexapep_2"/>
    <property type="match status" value="1"/>
</dbReference>
<dbReference type="PANTHER" id="PTHR43378">
    <property type="entry name" value="UDP-3-O-ACYLGLUCOSAMINE N-ACYLTRANSFERASE"/>
    <property type="match status" value="1"/>
</dbReference>
<dbReference type="InterPro" id="IPR020573">
    <property type="entry name" value="UDP_GlcNAc_AcTrfase_non-rep"/>
</dbReference>
<comment type="catalytic activity">
    <reaction evidence="7">
        <text>a UDP-3-O-[(3R)-3-hydroxyacyl]-alpha-D-glucosamine + a (3R)-hydroxyacyl-[ACP] = a UDP-2-N,3-O-bis[(3R)-3-hydroxyacyl]-alpha-D-glucosamine + holo-[ACP] + H(+)</text>
        <dbReference type="Rhea" id="RHEA:53836"/>
        <dbReference type="Rhea" id="RHEA-COMP:9685"/>
        <dbReference type="Rhea" id="RHEA-COMP:9945"/>
        <dbReference type="ChEBI" id="CHEBI:15378"/>
        <dbReference type="ChEBI" id="CHEBI:64479"/>
        <dbReference type="ChEBI" id="CHEBI:78827"/>
        <dbReference type="ChEBI" id="CHEBI:137740"/>
        <dbReference type="ChEBI" id="CHEBI:137748"/>
        <dbReference type="EC" id="2.3.1.191"/>
    </reaction>
</comment>
<name>A0A3N4QDP9_9BACT</name>
<dbReference type="GO" id="GO:0009245">
    <property type="term" value="P:lipid A biosynthetic process"/>
    <property type="evidence" value="ECO:0007669"/>
    <property type="project" value="UniProtKB-UniRule"/>
</dbReference>
<keyword evidence="2 7" id="KW-0441">Lipid A biosynthesis</keyword>
<sequence length="352" mass="37347">MQFSALQLATILNGKLEGDPEVKVHNIAKIEEAGDGMLSFIANPKYEEFLYSTQASILIVNDSLVIERPIKPTLIRVQDAYSAFALLLEQYQKMVGAGAKTGIQQPSHVPASVKMGQGVFIGAFAYLGENVVLGDNVKIYPGVYLGDNVKIGSNTVLYPGVKLYDNSVVGNRVILHAGCVIGGDGFGFAPQANGTYKKVPQVGNVIIHDDVEIGANTTIDRATMGSTVIHAGVKLDNLIQIAHNVEIGSSTVIAAQSGVSGSTKIGKNCVIGGQVGIVGHIQIADGTKINAQSGLSKSITTPNTALTGSPAYDYKSSLKSQAIFRNLPDLEKRVKELEDMVKQLLAEKALLR</sequence>
<dbReference type="EMBL" id="RPDH01000001">
    <property type="protein sequence ID" value="RPE14080.1"/>
    <property type="molecule type" value="Genomic_DNA"/>
</dbReference>
<protein>
    <recommendedName>
        <fullName evidence="7">UDP-3-O-acylglucosamine N-acyltransferase</fullName>
        <ecNumber evidence="7">2.3.1.191</ecNumber>
    </recommendedName>
</protein>
<comment type="pathway">
    <text evidence="7">Bacterial outer membrane biogenesis; LPS lipid A biosynthesis.</text>
</comment>
<dbReference type="GO" id="GO:0016020">
    <property type="term" value="C:membrane"/>
    <property type="evidence" value="ECO:0007669"/>
    <property type="project" value="GOC"/>
</dbReference>
<dbReference type="HAMAP" id="MF_00523">
    <property type="entry name" value="LpxD"/>
    <property type="match status" value="1"/>
</dbReference>
<evidence type="ECO:0000256" key="2">
    <source>
        <dbReference type="ARBA" id="ARBA00022556"/>
    </source>
</evidence>
<dbReference type="Proteomes" id="UP000278351">
    <property type="component" value="Unassembled WGS sequence"/>
</dbReference>
<dbReference type="CDD" id="cd03352">
    <property type="entry name" value="LbH_LpxD"/>
    <property type="match status" value="1"/>
</dbReference>
<proteinExistence type="inferred from homology"/>
<comment type="similarity">
    <text evidence="7">Belongs to the transferase hexapeptide repeat family. LpxD subfamily.</text>
</comment>
<organism evidence="9 10">
    <name type="scientific">Chitinophaga lutea</name>
    <dbReference type="NCBI Taxonomy" id="2488634"/>
    <lineage>
        <taxon>Bacteria</taxon>
        <taxon>Pseudomonadati</taxon>
        <taxon>Bacteroidota</taxon>
        <taxon>Chitinophagia</taxon>
        <taxon>Chitinophagales</taxon>
        <taxon>Chitinophagaceae</taxon>
        <taxon>Chitinophaga</taxon>
    </lineage>
</organism>
<evidence type="ECO:0000256" key="4">
    <source>
        <dbReference type="ARBA" id="ARBA00022737"/>
    </source>
</evidence>
<comment type="function">
    <text evidence="7">Catalyzes the N-acylation of UDP-3-O-acylglucosamine using 3-hydroxyacyl-ACP as the acyl donor. Is involved in the biosynthesis of lipid A, a phosphorylated glycolipid that anchors the lipopolysaccharide to the outer membrane of the cell.</text>
</comment>
<feature type="active site" description="Proton acceptor" evidence="7">
    <location>
        <position position="243"/>
    </location>
</feature>
<dbReference type="InterPro" id="IPR007691">
    <property type="entry name" value="LpxD"/>
</dbReference>
<dbReference type="EC" id="2.3.1.191" evidence="7"/>
<dbReference type="NCBIfam" id="TIGR01853">
    <property type="entry name" value="lipid_A_lpxD"/>
    <property type="match status" value="1"/>
</dbReference>
<dbReference type="InterPro" id="IPR001451">
    <property type="entry name" value="Hexapep"/>
</dbReference>
<dbReference type="Pfam" id="PF04613">
    <property type="entry name" value="LpxD"/>
    <property type="match status" value="1"/>
</dbReference>
<keyword evidence="5 7" id="KW-0443">Lipid metabolism</keyword>
<evidence type="ECO:0000256" key="5">
    <source>
        <dbReference type="ARBA" id="ARBA00023098"/>
    </source>
</evidence>
<keyword evidence="1 7" id="KW-0444">Lipid biosynthesis</keyword>
<gene>
    <name evidence="7 9" type="primary">lpxD</name>
    <name evidence="9" type="ORF">EGT74_11395</name>
</gene>
<dbReference type="PANTHER" id="PTHR43378:SF2">
    <property type="entry name" value="UDP-3-O-ACYLGLUCOSAMINE N-ACYLTRANSFERASE 1, MITOCHONDRIAL-RELATED"/>
    <property type="match status" value="1"/>
</dbReference>
<evidence type="ECO:0000256" key="6">
    <source>
        <dbReference type="ARBA" id="ARBA00023315"/>
    </source>
</evidence>
<keyword evidence="3 7" id="KW-0808">Transferase</keyword>
<dbReference type="PROSITE" id="PS00101">
    <property type="entry name" value="HEXAPEP_TRANSFERASES"/>
    <property type="match status" value="1"/>
</dbReference>
<keyword evidence="6 7" id="KW-0012">Acyltransferase</keyword>
<comment type="subunit">
    <text evidence="7">Homotrimer.</text>
</comment>
<feature type="domain" description="UDP-3-O-[3-hydroxymyristoyl] glucosamine N-acyltransferase non-repeat region" evidence="8">
    <location>
        <begin position="22"/>
        <end position="89"/>
    </location>
</feature>
<dbReference type="InterPro" id="IPR018357">
    <property type="entry name" value="Hexapep_transf_CS"/>
</dbReference>
<evidence type="ECO:0000256" key="7">
    <source>
        <dbReference type="HAMAP-Rule" id="MF_00523"/>
    </source>
</evidence>
<comment type="caution">
    <text evidence="9">The sequence shown here is derived from an EMBL/GenBank/DDBJ whole genome shotgun (WGS) entry which is preliminary data.</text>
</comment>
<dbReference type="Gene3D" id="2.160.10.10">
    <property type="entry name" value="Hexapeptide repeat proteins"/>
    <property type="match status" value="1"/>
</dbReference>
<dbReference type="GO" id="GO:0016410">
    <property type="term" value="F:N-acyltransferase activity"/>
    <property type="evidence" value="ECO:0007669"/>
    <property type="project" value="InterPro"/>
</dbReference>
<reference evidence="9 10" key="1">
    <citation type="submission" date="2018-11" db="EMBL/GenBank/DDBJ databases">
        <title>Chitinophaga lutea sp.nov., isolate from arsenic contaminated soil.</title>
        <authorList>
            <person name="Zong Y."/>
        </authorList>
    </citation>
    <scope>NUCLEOTIDE SEQUENCE [LARGE SCALE GENOMIC DNA]</scope>
    <source>
        <strain evidence="9 10">ZY74</strain>
    </source>
</reference>
<dbReference type="NCBIfam" id="NF002060">
    <property type="entry name" value="PRK00892.1"/>
    <property type="match status" value="1"/>
</dbReference>
<evidence type="ECO:0000313" key="9">
    <source>
        <dbReference type="EMBL" id="RPE14080.1"/>
    </source>
</evidence>
<evidence type="ECO:0000313" key="10">
    <source>
        <dbReference type="Proteomes" id="UP000278351"/>
    </source>
</evidence>
<dbReference type="InterPro" id="IPR011004">
    <property type="entry name" value="Trimer_LpxA-like_sf"/>
</dbReference>
<keyword evidence="10" id="KW-1185">Reference proteome</keyword>
<dbReference type="AlphaFoldDB" id="A0A3N4QDP9"/>
<dbReference type="Pfam" id="PF00132">
    <property type="entry name" value="Hexapep"/>
    <property type="match status" value="2"/>
</dbReference>
<dbReference type="RefSeq" id="WP_123846593.1">
    <property type="nucleotide sequence ID" value="NZ_RPDH01000001.1"/>
</dbReference>
<evidence type="ECO:0000256" key="3">
    <source>
        <dbReference type="ARBA" id="ARBA00022679"/>
    </source>
</evidence>
<evidence type="ECO:0000259" key="8">
    <source>
        <dbReference type="Pfam" id="PF04613"/>
    </source>
</evidence>
<dbReference type="GO" id="GO:0103118">
    <property type="term" value="F:UDP-3-O-[(3R)-3-hydroxyacyl]-glucosamine N-acyltransferase activity"/>
    <property type="evidence" value="ECO:0007669"/>
    <property type="project" value="UniProtKB-EC"/>
</dbReference>
<accession>A0A3N4QDP9</accession>
<dbReference type="SUPFAM" id="SSF51161">
    <property type="entry name" value="Trimeric LpxA-like enzymes"/>
    <property type="match status" value="1"/>
</dbReference>
<dbReference type="Gene3D" id="3.40.1390.10">
    <property type="entry name" value="MurE/MurF, N-terminal domain"/>
    <property type="match status" value="1"/>
</dbReference>
<evidence type="ECO:0000256" key="1">
    <source>
        <dbReference type="ARBA" id="ARBA00022516"/>
    </source>
</evidence>
<keyword evidence="4 7" id="KW-0677">Repeat</keyword>
<dbReference type="UniPathway" id="UPA00973"/>
<dbReference type="OrthoDB" id="9784739at2"/>